<name>A0A1H6QJH8_9FLAO</name>
<dbReference type="OrthoDB" id="1443487at2"/>
<accession>A0A1H6QJH8</accession>
<dbReference type="STRING" id="402734.SAMN05660918_0326"/>
<sequence>MKTINQKRELEAKITLLRSKQAEDFINLKDQYHVTIDSFKPFNLIKNTLEDVITSPNIKANLINGALSLGSNYLTKNVLNEDSKNPIKRVLGKVLKFALKNFIEKKG</sequence>
<evidence type="ECO:0000313" key="1">
    <source>
        <dbReference type="EMBL" id="SEI39610.1"/>
    </source>
</evidence>
<proteinExistence type="predicted"/>
<organism evidence="1 2">
    <name type="scientific">Flavobacterium terrigena</name>
    <dbReference type="NCBI Taxonomy" id="402734"/>
    <lineage>
        <taxon>Bacteria</taxon>
        <taxon>Pseudomonadati</taxon>
        <taxon>Bacteroidota</taxon>
        <taxon>Flavobacteriia</taxon>
        <taxon>Flavobacteriales</taxon>
        <taxon>Flavobacteriaceae</taxon>
        <taxon>Flavobacterium</taxon>
    </lineage>
</organism>
<gene>
    <name evidence="1" type="ORF">SAMN05660918_0326</name>
</gene>
<keyword evidence="2" id="KW-1185">Reference proteome</keyword>
<evidence type="ECO:0000313" key="2">
    <source>
        <dbReference type="Proteomes" id="UP000199702"/>
    </source>
</evidence>
<dbReference type="EMBL" id="FNYA01000001">
    <property type="protein sequence ID" value="SEI39610.1"/>
    <property type="molecule type" value="Genomic_DNA"/>
</dbReference>
<dbReference type="AlphaFoldDB" id="A0A1H6QJH8"/>
<dbReference type="Proteomes" id="UP000199702">
    <property type="component" value="Unassembled WGS sequence"/>
</dbReference>
<dbReference type="RefSeq" id="WP_091306786.1">
    <property type="nucleotide sequence ID" value="NZ_CBCSJU010000001.1"/>
</dbReference>
<protein>
    <submittedName>
        <fullName evidence="1">Uncharacterized protein</fullName>
    </submittedName>
</protein>
<reference evidence="2" key="1">
    <citation type="submission" date="2016-10" db="EMBL/GenBank/DDBJ databases">
        <authorList>
            <person name="Varghese N."/>
            <person name="Submissions S."/>
        </authorList>
    </citation>
    <scope>NUCLEOTIDE SEQUENCE [LARGE SCALE GENOMIC DNA]</scope>
    <source>
        <strain evidence="2">DSM 17934</strain>
    </source>
</reference>